<organism evidence="2 3">
    <name type="scientific">Nicrophorus vespilloides</name>
    <name type="common">Boreal carrion beetle</name>
    <dbReference type="NCBI Taxonomy" id="110193"/>
    <lineage>
        <taxon>Eukaryota</taxon>
        <taxon>Metazoa</taxon>
        <taxon>Ecdysozoa</taxon>
        <taxon>Arthropoda</taxon>
        <taxon>Hexapoda</taxon>
        <taxon>Insecta</taxon>
        <taxon>Pterygota</taxon>
        <taxon>Neoptera</taxon>
        <taxon>Endopterygota</taxon>
        <taxon>Coleoptera</taxon>
        <taxon>Polyphaga</taxon>
        <taxon>Staphyliniformia</taxon>
        <taxon>Silphidae</taxon>
        <taxon>Nicrophorinae</taxon>
        <taxon>Nicrophorus</taxon>
    </lineage>
</organism>
<accession>A0ABM1NG48</accession>
<feature type="signal peptide" evidence="1">
    <location>
        <begin position="1"/>
        <end position="26"/>
    </location>
</feature>
<keyword evidence="2" id="KW-1185">Reference proteome</keyword>
<dbReference type="RefSeq" id="XP_017785798.1">
    <property type="nucleotide sequence ID" value="XM_017930309.1"/>
</dbReference>
<keyword evidence="1" id="KW-0732">Signal</keyword>
<proteinExistence type="predicted"/>
<reference evidence="3" key="1">
    <citation type="submission" date="2025-08" db="UniProtKB">
        <authorList>
            <consortium name="RefSeq"/>
        </authorList>
    </citation>
    <scope>IDENTIFICATION</scope>
    <source>
        <tissue evidence="3">Whole Larva</tissue>
    </source>
</reference>
<sequence length="83" mass="9224">MGKSNGKIVVVFCVAALCVLINSIEARPRDISTKGELCLVAKMDETCQKCAKQTKSPLVYPMCCSDEDGVYAWCERYIHYGIQ</sequence>
<name>A0ABM1NG48_NICVS</name>
<gene>
    <name evidence="3" type="primary">LOC108568957</name>
</gene>
<dbReference type="Proteomes" id="UP000695000">
    <property type="component" value="Unplaced"/>
</dbReference>
<dbReference type="GeneID" id="108568957"/>
<dbReference type="PANTHER" id="PTHR39945">
    <property type="entry name" value="FI14129P"/>
    <property type="match status" value="1"/>
</dbReference>
<protein>
    <submittedName>
        <fullName evidence="3">Uncharacterized protein LOC108568957</fullName>
    </submittedName>
</protein>
<dbReference type="PANTHER" id="PTHR39945:SF1">
    <property type="entry name" value="FI14129P"/>
    <property type="match status" value="1"/>
</dbReference>
<feature type="chain" id="PRO_5045548400" evidence="1">
    <location>
        <begin position="27"/>
        <end position="83"/>
    </location>
</feature>
<evidence type="ECO:0000313" key="2">
    <source>
        <dbReference type="Proteomes" id="UP000695000"/>
    </source>
</evidence>
<evidence type="ECO:0000256" key="1">
    <source>
        <dbReference type="SAM" id="SignalP"/>
    </source>
</evidence>
<evidence type="ECO:0000313" key="3">
    <source>
        <dbReference type="RefSeq" id="XP_017785798.1"/>
    </source>
</evidence>